<reference evidence="2" key="2">
    <citation type="submission" date="2025-08" db="UniProtKB">
        <authorList>
            <consortium name="Ensembl"/>
        </authorList>
    </citation>
    <scope>IDENTIFICATION</scope>
</reference>
<reference evidence="2" key="3">
    <citation type="submission" date="2025-09" db="UniProtKB">
        <authorList>
            <consortium name="Ensembl"/>
        </authorList>
    </citation>
    <scope>IDENTIFICATION</scope>
</reference>
<dbReference type="Ensembl" id="ENSGAGT00000000480.1">
    <property type="protein sequence ID" value="ENSGAGP00000000427.1"/>
    <property type="gene ID" value="ENSGAGG00000000328.1"/>
</dbReference>
<keyword evidence="1" id="KW-0472">Membrane</keyword>
<reference evidence="3" key="1">
    <citation type="journal article" date="2017" name="PLoS ONE">
        <title>The Agassiz's desert tortoise genome provides a resource for the conservation of a threatened species.</title>
        <authorList>
            <person name="Tollis M."/>
            <person name="DeNardo D.F."/>
            <person name="Cornelius J.A."/>
            <person name="Dolby G.A."/>
            <person name="Edwards T."/>
            <person name="Henen B.T."/>
            <person name="Karl A.E."/>
            <person name="Murphy R.W."/>
            <person name="Kusumi K."/>
        </authorList>
    </citation>
    <scope>NUCLEOTIDE SEQUENCE [LARGE SCALE GENOMIC DNA]</scope>
</reference>
<evidence type="ECO:0000256" key="1">
    <source>
        <dbReference type="SAM" id="Phobius"/>
    </source>
</evidence>
<feature type="transmembrane region" description="Helical" evidence="1">
    <location>
        <begin position="21"/>
        <end position="43"/>
    </location>
</feature>
<dbReference type="STRING" id="38772.ENSGAGP00000000427"/>
<keyword evidence="3" id="KW-1185">Reference proteome</keyword>
<evidence type="ECO:0000313" key="2">
    <source>
        <dbReference type="Ensembl" id="ENSGAGP00000000427.1"/>
    </source>
</evidence>
<organism evidence="2 3">
    <name type="scientific">Gopherus agassizii</name>
    <name type="common">Agassiz's desert tortoise</name>
    <dbReference type="NCBI Taxonomy" id="38772"/>
    <lineage>
        <taxon>Eukaryota</taxon>
        <taxon>Metazoa</taxon>
        <taxon>Chordata</taxon>
        <taxon>Craniata</taxon>
        <taxon>Vertebrata</taxon>
        <taxon>Euteleostomi</taxon>
        <taxon>Archelosauria</taxon>
        <taxon>Testudinata</taxon>
        <taxon>Testudines</taxon>
        <taxon>Cryptodira</taxon>
        <taxon>Durocryptodira</taxon>
        <taxon>Testudinoidea</taxon>
        <taxon>Testudinidae</taxon>
        <taxon>Gopherus</taxon>
    </lineage>
</organism>
<proteinExistence type="predicted"/>
<feature type="transmembrane region" description="Helical" evidence="1">
    <location>
        <begin position="49"/>
        <end position="67"/>
    </location>
</feature>
<name>A0A452GG01_9SAUR</name>
<evidence type="ECO:0000313" key="3">
    <source>
        <dbReference type="Proteomes" id="UP000291020"/>
    </source>
</evidence>
<dbReference type="Proteomes" id="UP000291020">
    <property type="component" value="Unassembled WGS sequence"/>
</dbReference>
<dbReference type="AlphaFoldDB" id="A0A452GG01"/>
<protein>
    <submittedName>
        <fullName evidence="2">Uncharacterized protein</fullName>
    </submittedName>
</protein>
<accession>A0A452GG01</accession>
<sequence length="87" mass="10266">MLARMETTLQKMEMPKQTRHRKLKVLVMPSELCEFLITVYFCFITMQNFVLLFFKLFPLVYFVLGGFPDAAYKFRFVKCIGVNIEGP</sequence>
<keyword evidence="1" id="KW-0812">Transmembrane</keyword>
<keyword evidence="1" id="KW-1133">Transmembrane helix</keyword>